<feature type="binding site" evidence="11">
    <location>
        <position position="262"/>
    </location>
    <ligand>
        <name>[4Fe-4S] cluster</name>
        <dbReference type="ChEBI" id="CHEBI:49883"/>
        <label>2</label>
        <note>4Fe-4S-substrate</note>
    </ligand>
</feature>
<dbReference type="GO" id="GO:0061798">
    <property type="term" value="F:GTP 3',8'-cyclase activity"/>
    <property type="evidence" value="ECO:0007669"/>
    <property type="project" value="UniProtKB-UniRule"/>
</dbReference>
<dbReference type="OrthoDB" id="6925at2157"/>
<dbReference type="InterPro" id="IPR006638">
    <property type="entry name" value="Elp3/MiaA/NifB-like_rSAM"/>
</dbReference>
<gene>
    <name evidence="11" type="primary">moaA</name>
    <name evidence="13" type="ordered locus">Mboo_1390</name>
</gene>
<dbReference type="RefSeq" id="WP_012106941.1">
    <property type="nucleotide sequence ID" value="NC_009712.1"/>
</dbReference>
<dbReference type="Proteomes" id="UP000002408">
    <property type="component" value="Chromosome"/>
</dbReference>
<evidence type="ECO:0000259" key="12">
    <source>
        <dbReference type="PROSITE" id="PS51918"/>
    </source>
</evidence>
<dbReference type="eggNOG" id="arCOG00930">
    <property type="taxonomic scope" value="Archaea"/>
</dbReference>
<feature type="domain" description="Radical SAM core" evidence="12">
    <location>
        <begin position="10"/>
        <end position="228"/>
    </location>
</feature>
<keyword evidence="6 11" id="KW-0411">Iron-sulfur</keyword>
<keyword evidence="1 11" id="KW-0004">4Fe-4S</keyword>
<evidence type="ECO:0000256" key="11">
    <source>
        <dbReference type="HAMAP-Rule" id="MF_01225"/>
    </source>
</evidence>
<comment type="function">
    <text evidence="11">Catalyzes the cyclization of GTP to (8S)-3',8-cyclo-7,8-dihydroguanosine 5'-triphosphate.</text>
</comment>
<dbReference type="EMBL" id="CP000780">
    <property type="protein sequence ID" value="ABS55908.1"/>
    <property type="molecule type" value="Genomic_DNA"/>
</dbReference>
<sequence>MSATETLRDSYGRPVTNLRISLTSRCNLSCIYCHAEGEKNPATEMSTDEIIAIMNVAAKFGIRSIKFTGGEPLIRPDILDIIRAVPVGIESSVTTNGILLADMAYDLKTAGLRRVNVSLDSLNPETYKRITGCDCLNNVLAGIDAALRAGLTPVKLNMVILSGINDNEIDDFLDYVRDNRNLVLQLIELMHFKDCDYHGDLKGVEAMLASRSSGILTRRMHHRKKYCLDGAEVEVVRPLHNTEFCAYCNRLRVTSDGKLKPCLLRTDNHLSIRGTKGAELESLFRKAVEQREPFFK</sequence>
<evidence type="ECO:0000256" key="6">
    <source>
        <dbReference type="ARBA" id="ARBA00023014"/>
    </source>
</evidence>
<organism evidence="13 14">
    <name type="scientific">Methanoregula boonei (strain DSM 21154 / JCM 14090 / 6A8)</name>
    <dbReference type="NCBI Taxonomy" id="456442"/>
    <lineage>
        <taxon>Archaea</taxon>
        <taxon>Methanobacteriati</taxon>
        <taxon>Methanobacteriota</taxon>
        <taxon>Stenosarchaea group</taxon>
        <taxon>Methanomicrobia</taxon>
        <taxon>Methanomicrobiales</taxon>
        <taxon>Methanoregulaceae</taxon>
        <taxon>Methanoregula</taxon>
    </lineage>
</organism>
<keyword evidence="14" id="KW-1185">Reference proteome</keyword>
<dbReference type="KEGG" id="mbn:Mboo_1390"/>
<dbReference type="InterPro" id="IPR013785">
    <property type="entry name" value="Aldolase_TIM"/>
</dbReference>
<dbReference type="SUPFAM" id="SSF102114">
    <property type="entry name" value="Radical SAM enzymes"/>
    <property type="match status" value="1"/>
</dbReference>
<comment type="catalytic activity">
    <reaction evidence="10 11">
        <text>GTP + AH2 + S-adenosyl-L-methionine = (8S)-3',8-cyclo-7,8-dihydroguanosine 5'-triphosphate + 5'-deoxyadenosine + L-methionine + A + H(+)</text>
        <dbReference type="Rhea" id="RHEA:49576"/>
        <dbReference type="ChEBI" id="CHEBI:13193"/>
        <dbReference type="ChEBI" id="CHEBI:15378"/>
        <dbReference type="ChEBI" id="CHEBI:17319"/>
        <dbReference type="ChEBI" id="CHEBI:17499"/>
        <dbReference type="ChEBI" id="CHEBI:37565"/>
        <dbReference type="ChEBI" id="CHEBI:57844"/>
        <dbReference type="ChEBI" id="CHEBI:59789"/>
        <dbReference type="ChEBI" id="CHEBI:131766"/>
        <dbReference type="EC" id="4.1.99.22"/>
    </reaction>
</comment>
<feature type="binding site" evidence="11">
    <location>
        <position position="26"/>
    </location>
    <ligand>
        <name>[4Fe-4S] cluster</name>
        <dbReference type="ChEBI" id="CHEBI:49883"/>
        <label>1</label>
        <note>4Fe-4S-S-AdoMet</note>
    </ligand>
</feature>
<evidence type="ECO:0000313" key="14">
    <source>
        <dbReference type="Proteomes" id="UP000002408"/>
    </source>
</evidence>
<comment type="similarity">
    <text evidence="11">Belongs to the radical SAM superfamily. MoaA family.</text>
</comment>
<comment type="caution">
    <text evidence="11">Lacks conserved residue(s) required for the propagation of feature annotation.</text>
</comment>
<feature type="binding site" evidence="11">
    <location>
        <position position="70"/>
    </location>
    <ligand>
        <name>S-adenosyl-L-methionine</name>
        <dbReference type="ChEBI" id="CHEBI:59789"/>
    </ligand>
</feature>
<dbReference type="GO" id="GO:0046872">
    <property type="term" value="F:metal ion binding"/>
    <property type="evidence" value="ECO:0007669"/>
    <property type="project" value="UniProtKB-KW"/>
</dbReference>
<dbReference type="GO" id="GO:0006777">
    <property type="term" value="P:Mo-molybdopterin cofactor biosynthetic process"/>
    <property type="evidence" value="ECO:0007669"/>
    <property type="project" value="UniProtKB-UniRule"/>
</dbReference>
<dbReference type="AlphaFoldDB" id="A7I847"/>
<dbReference type="Gene3D" id="3.20.20.70">
    <property type="entry name" value="Aldolase class I"/>
    <property type="match status" value="1"/>
</dbReference>
<dbReference type="EC" id="4.1.99.22" evidence="11"/>
<evidence type="ECO:0000313" key="13">
    <source>
        <dbReference type="EMBL" id="ABS55908.1"/>
    </source>
</evidence>
<dbReference type="GO" id="GO:0005525">
    <property type="term" value="F:GTP binding"/>
    <property type="evidence" value="ECO:0007669"/>
    <property type="project" value="UniProtKB-UniRule"/>
</dbReference>
<dbReference type="SFLD" id="SFLDG01386">
    <property type="entry name" value="main_SPASM_domain-containing"/>
    <property type="match status" value="1"/>
</dbReference>
<dbReference type="GO" id="GO:0061799">
    <property type="term" value="F:cyclic pyranopterin monophosphate synthase activity"/>
    <property type="evidence" value="ECO:0007669"/>
    <property type="project" value="TreeGrafter"/>
</dbReference>
<dbReference type="Pfam" id="PF04055">
    <property type="entry name" value="Radical_SAM"/>
    <property type="match status" value="1"/>
</dbReference>
<evidence type="ECO:0000256" key="7">
    <source>
        <dbReference type="ARBA" id="ARBA00023134"/>
    </source>
</evidence>
<dbReference type="HOGENOM" id="CLU_009273_0_1_2"/>
<evidence type="ECO:0000256" key="5">
    <source>
        <dbReference type="ARBA" id="ARBA00023004"/>
    </source>
</evidence>
<dbReference type="SMART" id="SM00729">
    <property type="entry name" value="Elp3"/>
    <property type="match status" value="1"/>
</dbReference>
<evidence type="ECO:0000256" key="4">
    <source>
        <dbReference type="ARBA" id="ARBA00022741"/>
    </source>
</evidence>
<feature type="binding site" evidence="11">
    <location>
        <position position="33"/>
    </location>
    <ligand>
        <name>[4Fe-4S] cluster</name>
        <dbReference type="ChEBI" id="CHEBI:49883"/>
        <label>1</label>
        <note>4Fe-4S-S-AdoMet</note>
    </ligand>
</feature>
<feature type="binding site" evidence="11">
    <location>
        <position position="66"/>
    </location>
    <ligand>
        <name>GTP</name>
        <dbReference type="ChEBI" id="CHEBI:37565"/>
    </ligand>
</feature>
<dbReference type="STRING" id="456442.Mboo_1390"/>
<keyword evidence="5 11" id="KW-0408">Iron</keyword>
<evidence type="ECO:0000256" key="1">
    <source>
        <dbReference type="ARBA" id="ARBA00022485"/>
    </source>
</evidence>
<dbReference type="InterPro" id="IPR010505">
    <property type="entry name" value="MoaA_twitch"/>
</dbReference>
<keyword evidence="4 11" id="KW-0547">Nucleotide-binding</keyword>
<comment type="pathway">
    <text evidence="11">Cofactor biosynthesis; molybdopterin biosynthesis.</text>
</comment>
<keyword evidence="7 11" id="KW-0342">GTP-binding</keyword>
<feature type="binding site" evidence="11">
    <location>
        <position position="94"/>
    </location>
    <ligand>
        <name>GTP</name>
        <dbReference type="ChEBI" id="CHEBI:37565"/>
    </ligand>
</feature>
<feature type="binding site" evidence="11">
    <location>
        <position position="155"/>
    </location>
    <ligand>
        <name>GTP</name>
        <dbReference type="ChEBI" id="CHEBI:37565"/>
    </ligand>
</feature>
<dbReference type="InterPro" id="IPR013485">
    <property type="entry name" value="MoaA_arc"/>
</dbReference>
<feature type="binding site" evidence="11">
    <location>
        <position position="32"/>
    </location>
    <ligand>
        <name>S-adenosyl-L-methionine</name>
        <dbReference type="ChEBI" id="CHEBI:59789"/>
    </ligand>
</feature>
<dbReference type="InterPro" id="IPR000385">
    <property type="entry name" value="MoaA_NifB_PqqE_Fe-S-bd_CS"/>
</dbReference>
<feature type="binding site" evidence="11">
    <location>
        <position position="118"/>
    </location>
    <ligand>
        <name>S-adenosyl-L-methionine</name>
        <dbReference type="ChEBI" id="CHEBI:59789"/>
    </ligand>
</feature>
<dbReference type="SFLD" id="SFLDG01067">
    <property type="entry name" value="SPASM/twitch_domain_containing"/>
    <property type="match status" value="1"/>
</dbReference>
<evidence type="ECO:0000256" key="2">
    <source>
        <dbReference type="ARBA" id="ARBA00022691"/>
    </source>
</evidence>
<dbReference type="PANTHER" id="PTHR22960">
    <property type="entry name" value="MOLYBDOPTERIN COFACTOR SYNTHESIS PROTEIN A"/>
    <property type="match status" value="1"/>
</dbReference>
<feature type="binding site" evidence="11">
    <location>
        <begin position="250"/>
        <end position="252"/>
    </location>
    <ligand>
        <name>GTP</name>
        <dbReference type="ChEBI" id="CHEBI:37565"/>
    </ligand>
</feature>
<dbReference type="PROSITE" id="PS01305">
    <property type="entry name" value="MOAA_NIFB_PQQE"/>
    <property type="match status" value="1"/>
</dbReference>
<dbReference type="HAMAP" id="MF_01225_A">
    <property type="entry name" value="MoaA_A"/>
    <property type="match status" value="1"/>
</dbReference>
<evidence type="ECO:0000256" key="9">
    <source>
        <dbReference type="ARBA" id="ARBA00023239"/>
    </source>
</evidence>
<dbReference type="SFLD" id="SFLDS00029">
    <property type="entry name" value="Radical_SAM"/>
    <property type="match status" value="1"/>
</dbReference>
<evidence type="ECO:0000256" key="3">
    <source>
        <dbReference type="ARBA" id="ARBA00022723"/>
    </source>
</evidence>
<reference evidence="14" key="1">
    <citation type="journal article" date="2015" name="Microbiology">
        <title>Genome of Methanoregula boonei 6A8 reveals adaptations to oligotrophic peatland environments.</title>
        <authorList>
            <person name="Braeuer S."/>
            <person name="Cadillo-Quiroz H."/>
            <person name="Kyrpides N."/>
            <person name="Woyke T."/>
            <person name="Goodwin L."/>
            <person name="Detter C."/>
            <person name="Podell S."/>
            <person name="Yavitt J.B."/>
            <person name="Zinder S.H."/>
        </authorList>
    </citation>
    <scope>NUCLEOTIDE SEQUENCE [LARGE SCALE GENOMIC DNA]</scope>
    <source>
        <strain evidence="14">DSM 21154 / JCM 14090 / 6A8</strain>
    </source>
</reference>
<name>A7I847_METB6</name>
<dbReference type="GO" id="GO:0051539">
    <property type="term" value="F:4 iron, 4 sulfur cluster binding"/>
    <property type="evidence" value="ECO:0007669"/>
    <property type="project" value="UniProtKB-UniRule"/>
</dbReference>
<dbReference type="InterPro" id="IPR040064">
    <property type="entry name" value="MoaA-like"/>
</dbReference>
<dbReference type="CDD" id="cd01335">
    <property type="entry name" value="Radical_SAM"/>
    <property type="match status" value="1"/>
</dbReference>
<dbReference type="UniPathway" id="UPA00344"/>
<proteinExistence type="inferred from homology"/>
<dbReference type="GO" id="GO:1904047">
    <property type="term" value="F:S-adenosyl-L-methionine binding"/>
    <property type="evidence" value="ECO:0007669"/>
    <property type="project" value="UniProtKB-UniRule"/>
</dbReference>
<feature type="binding site" evidence="11">
    <location>
        <position position="248"/>
    </location>
    <ligand>
        <name>[4Fe-4S] cluster</name>
        <dbReference type="ChEBI" id="CHEBI:49883"/>
        <label>2</label>
        <note>4Fe-4S-substrate</note>
    </ligand>
</feature>
<dbReference type="InterPro" id="IPR058240">
    <property type="entry name" value="rSAM_sf"/>
</dbReference>
<comment type="cofactor">
    <cofactor evidence="11">
        <name>[4Fe-4S] cluster</name>
        <dbReference type="ChEBI" id="CHEBI:49883"/>
    </cofactor>
    <text evidence="11">Binds 2 [4Fe-4S] clusters. Binds 1 [4Fe-4S] cluster coordinated with 3 cysteines and an exchangeable S-adenosyl-L-methionine and 1 [4Fe-4S] cluster coordinated with 3 cysteines and the GTP-derived substrate.</text>
</comment>
<feature type="binding site" evidence="11">
    <location>
        <position position="19"/>
    </location>
    <ligand>
        <name>GTP</name>
        <dbReference type="ChEBI" id="CHEBI:37565"/>
    </ligand>
</feature>
<evidence type="ECO:0000256" key="8">
    <source>
        <dbReference type="ARBA" id="ARBA00023150"/>
    </source>
</evidence>
<dbReference type="GeneID" id="5410952"/>
<dbReference type="NCBIfam" id="NF001199">
    <property type="entry name" value="PRK00164.2-1"/>
    <property type="match status" value="1"/>
</dbReference>
<keyword evidence="9 11" id="KW-0456">Lyase</keyword>
<dbReference type="InterPro" id="IPR007197">
    <property type="entry name" value="rSAM"/>
</dbReference>
<accession>A7I847</accession>
<keyword evidence="2 11" id="KW-0949">S-adenosyl-L-methionine</keyword>
<keyword evidence="8 11" id="KW-0501">Molybdenum cofactor biosynthesis</keyword>
<dbReference type="NCBIfam" id="TIGR02668">
    <property type="entry name" value="moaA_archaeal"/>
    <property type="match status" value="1"/>
</dbReference>
<feature type="binding site" evidence="11">
    <location>
        <position position="30"/>
    </location>
    <ligand>
        <name>[4Fe-4S] cluster</name>
        <dbReference type="ChEBI" id="CHEBI:49883"/>
        <label>1</label>
        <note>4Fe-4S-S-AdoMet</note>
    </ligand>
</feature>
<evidence type="ECO:0000256" key="10">
    <source>
        <dbReference type="ARBA" id="ARBA00048697"/>
    </source>
</evidence>
<dbReference type="PROSITE" id="PS51918">
    <property type="entry name" value="RADICAL_SAM"/>
    <property type="match status" value="1"/>
</dbReference>
<feature type="binding site" evidence="11">
    <location>
        <position position="245"/>
    </location>
    <ligand>
        <name>[4Fe-4S] cluster</name>
        <dbReference type="ChEBI" id="CHEBI:49883"/>
        <label>2</label>
        <note>4Fe-4S-substrate</note>
    </ligand>
</feature>
<dbReference type="Pfam" id="PF06463">
    <property type="entry name" value="Mob_synth_C"/>
    <property type="match status" value="1"/>
</dbReference>
<dbReference type="SFLD" id="SFLDG01383">
    <property type="entry name" value="cyclic_pyranopterin_phosphate"/>
    <property type="match status" value="1"/>
</dbReference>
<keyword evidence="3 11" id="KW-0479">Metal-binding</keyword>
<dbReference type="InterPro" id="IPR050105">
    <property type="entry name" value="MoCo_biosynth_MoaA/MoaC"/>
</dbReference>
<protein>
    <recommendedName>
        <fullName evidence="11">Probable GTP 3',8-cyclase</fullName>
        <ecNumber evidence="11">4.1.99.22</ecNumber>
    </recommendedName>
    <alternativeName>
        <fullName evidence="11">Molybdenum cofactor biosynthesis protein A</fullName>
    </alternativeName>
</protein>
<dbReference type="PANTHER" id="PTHR22960:SF0">
    <property type="entry name" value="MOLYBDENUM COFACTOR BIOSYNTHESIS PROTEIN 1"/>
    <property type="match status" value="1"/>
</dbReference>